<dbReference type="PANTHER" id="PTHR13353:SF5">
    <property type="entry name" value="TRANSMEMBRANE PROTEIN 19"/>
    <property type="match status" value="1"/>
</dbReference>
<feature type="transmembrane region" description="Helical" evidence="6">
    <location>
        <begin position="6"/>
        <end position="25"/>
    </location>
</feature>
<comment type="subcellular location">
    <subcellularLocation>
        <location evidence="1">Membrane</location>
        <topology evidence="1">Multi-pass membrane protein</topology>
    </subcellularLocation>
</comment>
<dbReference type="InterPro" id="IPR002794">
    <property type="entry name" value="DUF92_TMEM19"/>
</dbReference>
<keyword evidence="8" id="KW-1185">Reference proteome</keyword>
<feature type="transmembrane region" description="Helical" evidence="6">
    <location>
        <begin position="168"/>
        <end position="187"/>
    </location>
</feature>
<evidence type="ECO:0000256" key="4">
    <source>
        <dbReference type="ARBA" id="ARBA00022989"/>
    </source>
</evidence>
<gene>
    <name evidence="7" type="primary">txxe 2301-M1_1952</name>
    <name evidence="7" type="ORF">TXXE_11715</name>
</gene>
<evidence type="ECO:0000256" key="2">
    <source>
        <dbReference type="ARBA" id="ARBA00009012"/>
    </source>
</evidence>
<keyword evidence="3 6" id="KW-0812">Transmembrane</keyword>
<evidence type="ECO:0000256" key="6">
    <source>
        <dbReference type="SAM" id="Phobius"/>
    </source>
</evidence>
<dbReference type="Proteomes" id="UP000681526">
    <property type="component" value="Unassembled WGS sequence"/>
</dbReference>
<sequence>MLDEFAASMPLRWAAGFAGSGLIAWIAWRKQALSASGAWSAVVMGAVYFALGGPLWYGLLLVFFATSVFWSRWKRHIRAKREAERHYAKTGRRDAGQVWANGGIGLALCAAHAVWPEPALAAAFTGVMASVNADTWATEIGALSRTQPRSVLTGRAVPAGTSGGVTPLGTFAALSGAALIGVSAALLGGVEASGLPAAALIVMAAVAGLAGAMADSLLGAWLQAMYRCLTCGALTEREVHCGEPALHAQGRRWMTNDLVNLLSSLVAGALAALAALLSKI</sequence>
<feature type="transmembrane region" description="Helical" evidence="6">
    <location>
        <begin position="194"/>
        <end position="214"/>
    </location>
</feature>
<protein>
    <submittedName>
        <fullName evidence="7">Transmembrane protein 19</fullName>
    </submittedName>
</protein>
<dbReference type="Pfam" id="PF01940">
    <property type="entry name" value="DUF92"/>
    <property type="match status" value="1"/>
</dbReference>
<comment type="similarity">
    <text evidence="2">Belongs to the TMEM19 family.</text>
</comment>
<evidence type="ECO:0000256" key="5">
    <source>
        <dbReference type="ARBA" id="ARBA00023136"/>
    </source>
</evidence>
<reference evidence="7 8" key="1">
    <citation type="submission" date="2021-04" db="EMBL/GenBank/DDBJ databases">
        <authorList>
            <person name="Rakotoarivonina H."/>
        </authorList>
    </citation>
    <scope>NUCLEOTIDE SEQUENCE [LARGE SCALE GENOMIC DNA]</scope>
    <source>
        <strain evidence="7 8">XE</strain>
    </source>
</reference>
<name>A0ABM8V593_THEXY</name>
<dbReference type="PANTHER" id="PTHR13353">
    <property type="entry name" value="TRANSMEMBRANE PROTEIN 19"/>
    <property type="match status" value="1"/>
</dbReference>
<accession>A0ABM8V593</accession>
<feature type="transmembrane region" description="Helical" evidence="6">
    <location>
        <begin position="55"/>
        <end position="73"/>
    </location>
</feature>
<evidence type="ECO:0000256" key="3">
    <source>
        <dbReference type="ARBA" id="ARBA00022692"/>
    </source>
</evidence>
<keyword evidence="5 6" id="KW-0472">Membrane</keyword>
<proteinExistence type="inferred from homology"/>
<dbReference type="EMBL" id="CAJRAY010000056">
    <property type="protein sequence ID" value="CAG5088260.1"/>
    <property type="molecule type" value="Genomic_DNA"/>
</dbReference>
<feature type="transmembrane region" description="Helical" evidence="6">
    <location>
        <begin position="258"/>
        <end position="277"/>
    </location>
</feature>
<organism evidence="7 8">
    <name type="scientific">Thermobacillus xylanilyticus</name>
    <dbReference type="NCBI Taxonomy" id="76633"/>
    <lineage>
        <taxon>Bacteria</taxon>
        <taxon>Bacillati</taxon>
        <taxon>Bacillota</taxon>
        <taxon>Bacilli</taxon>
        <taxon>Bacillales</taxon>
        <taxon>Paenibacillaceae</taxon>
        <taxon>Thermobacillus</taxon>
    </lineage>
</organism>
<dbReference type="RefSeq" id="WP_213484761.1">
    <property type="nucleotide sequence ID" value="NZ_CAJRAY010000056.1"/>
</dbReference>
<evidence type="ECO:0000313" key="7">
    <source>
        <dbReference type="EMBL" id="CAG5088260.1"/>
    </source>
</evidence>
<evidence type="ECO:0000313" key="8">
    <source>
        <dbReference type="Proteomes" id="UP000681526"/>
    </source>
</evidence>
<keyword evidence="4 6" id="KW-1133">Transmembrane helix</keyword>
<comment type="caution">
    <text evidence="7">The sequence shown here is derived from an EMBL/GenBank/DDBJ whole genome shotgun (WGS) entry which is preliminary data.</text>
</comment>
<evidence type="ECO:0000256" key="1">
    <source>
        <dbReference type="ARBA" id="ARBA00004141"/>
    </source>
</evidence>